<dbReference type="AlphaFoldDB" id="A0A141FP00"/>
<gene>
    <name evidence="2" type="primary">Rpr-Y5</name>
</gene>
<keyword evidence="1" id="KW-0812">Transmembrane</keyword>
<feature type="non-terminal residue" evidence="2">
    <location>
        <position position="1"/>
    </location>
</feature>
<feature type="non-terminal residue" evidence="2">
    <location>
        <position position="88"/>
    </location>
</feature>
<feature type="transmembrane region" description="Helical" evidence="1">
    <location>
        <begin position="63"/>
        <end position="84"/>
    </location>
</feature>
<feature type="transmembrane region" description="Helical" evidence="1">
    <location>
        <begin position="31"/>
        <end position="51"/>
    </location>
</feature>
<sequence>LKTLVCVYQVIIKNCVLVYDLMSSNFWTLRIETHISTIIITLISPLIYVYCLGQITILINSPVILCFVQTISLSNSLLYCALYINYCN</sequence>
<evidence type="ECO:0000313" key="2">
    <source>
        <dbReference type="EMBL" id="ALF45533.1"/>
    </source>
</evidence>
<dbReference type="EMBL" id="KP244302">
    <property type="protein sequence ID" value="ALF45533.1"/>
    <property type="molecule type" value="mRNA"/>
</dbReference>
<proteinExistence type="evidence at transcript level"/>
<organism evidence="2">
    <name type="scientific">Rhodnius prolixus</name>
    <name type="common">Triatomid bug</name>
    <dbReference type="NCBI Taxonomy" id="13249"/>
    <lineage>
        <taxon>Eukaryota</taxon>
        <taxon>Metazoa</taxon>
        <taxon>Ecdysozoa</taxon>
        <taxon>Arthropoda</taxon>
        <taxon>Hexapoda</taxon>
        <taxon>Insecta</taxon>
        <taxon>Pterygota</taxon>
        <taxon>Neoptera</taxon>
        <taxon>Paraneoptera</taxon>
        <taxon>Hemiptera</taxon>
        <taxon>Heteroptera</taxon>
        <taxon>Panheteroptera</taxon>
        <taxon>Cimicomorpha</taxon>
        <taxon>Reduviidae</taxon>
        <taxon>Triatominae</taxon>
        <taxon>Rhodnius</taxon>
    </lineage>
</organism>
<keyword evidence="1" id="KW-0472">Membrane</keyword>
<reference evidence="2" key="1">
    <citation type="journal article" date="2016" name="BMC Genomics">
        <title>First report of Y-linked genes in the kissing bug Rhodnius prolixus.</title>
        <authorList>
            <person name="Koerich L.B."/>
            <person name="Dupim E.G."/>
            <person name="Faria L.L."/>
            <person name="Dias F.A."/>
            <person name="Dias A.F."/>
            <person name="Trindade G.S."/>
            <person name="Mesquita R.D."/>
            <person name="Carvalho A.B."/>
        </authorList>
    </citation>
    <scope>NUCLEOTIDE SEQUENCE</scope>
</reference>
<protein>
    <submittedName>
        <fullName evidence="2">Y5 protein</fullName>
    </submittedName>
</protein>
<keyword evidence="1" id="KW-1133">Transmembrane helix</keyword>
<name>A0A141FP00_RHOPR</name>
<accession>A0A141FP00</accession>
<evidence type="ECO:0000256" key="1">
    <source>
        <dbReference type="SAM" id="Phobius"/>
    </source>
</evidence>